<dbReference type="Gene3D" id="2.60.120.260">
    <property type="entry name" value="Galactose-binding domain-like"/>
    <property type="match status" value="1"/>
</dbReference>
<dbReference type="Gene3D" id="2.60.40.10">
    <property type="entry name" value="Immunoglobulins"/>
    <property type="match status" value="1"/>
</dbReference>
<feature type="domain" description="Glycoside hydrolase family 2 immunoglobulin-like beta-sandwich" evidence="4">
    <location>
        <begin position="195"/>
        <end position="289"/>
    </location>
</feature>
<evidence type="ECO:0000256" key="2">
    <source>
        <dbReference type="ARBA" id="ARBA00022801"/>
    </source>
</evidence>
<dbReference type="InterPro" id="IPR008979">
    <property type="entry name" value="Galactose-bd-like_sf"/>
</dbReference>
<dbReference type="GO" id="GO:0004553">
    <property type="term" value="F:hydrolase activity, hydrolyzing O-glycosyl compounds"/>
    <property type="evidence" value="ECO:0007669"/>
    <property type="project" value="InterPro"/>
</dbReference>
<evidence type="ECO:0000256" key="3">
    <source>
        <dbReference type="ARBA" id="ARBA00023295"/>
    </source>
</evidence>
<dbReference type="PANTHER" id="PTHR42732:SF2">
    <property type="entry name" value="BETA-MANNOSIDASE"/>
    <property type="match status" value="1"/>
</dbReference>
<dbReference type="InterPro" id="IPR006103">
    <property type="entry name" value="Glyco_hydro_2_cat"/>
</dbReference>
<dbReference type="SUPFAM" id="SSF49785">
    <property type="entry name" value="Galactose-binding domain-like"/>
    <property type="match status" value="1"/>
</dbReference>
<evidence type="ECO:0000259" key="4">
    <source>
        <dbReference type="Pfam" id="PF00703"/>
    </source>
</evidence>
<dbReference type="InterPro" id="IPR006104">
    <property type="entry name" value="Glyco_hydro_2_N"/>
</dbReference>
<protein>
    <submittedName>
        <fullName evidence="7">Glycoside hydrolase family 2</fullName>
    </submittedName>
</protein>
<dbReference type="SUPFAM" id="SSF49303">
    <property type="entry name" value="beta-Galactosidase/glucuronidase domain"/>
    <property type="match status" value="1"/>
</dbReference>
<dbReference type="InterPro" id="IPR051913">
    <property type="entry name" value="GH2_Domain-Containing"/>
</dbReference>
<evidence type="ECO:0000259" key="5">
    <source>
        <dbReference type="Pfam" id="PF02836"/>
    </source>
</evidence>
<dbReference type="InterPro" id="IPR013783">
    <property type="entry name" value="Ig-like_fold"/>
</dbReference>
<comment type="caution">
    <text evidence="7">The sequence shown here is derived from an EMBL/GenBank/DDBJ whole genome shotgun (WGS) entry which is preliminary data.</text>
</comment>
<reference evidence="7 8" key="1">
    <citation type="submission" date="2017-10" db="EMBL/GenBank/DDBJ databases">
        <title>The draft genome sequence of Lewinella nigricans NBRC 102662.</title>
        <authorList>
            <person name="Wang K."/>
        </authorList>
    </citation>
    <scope>NUCLEOTIDE SEQUENCE [LARGE SCALE GENOMIC DNA]</scope>
    <source>
        <strain evidence="7 8">NBRC 102662</strain>
    </source>
</reference>
<evidence type="ECO:0000313" key="7">
    <source>
        <dbReference type="EMBL" id="PHN02133.1"/>
    </source>
</evidence>
<dbReference type="PANTHER" id="PTHR42732">
    <property type="entry name" value="BETA-GALACTOSIDASE"/>
    <property type="match status" value="1"/>
</dbReference>
<sequence>MTEVPLQTPWAEEVDPDQVLAEYPRPIMVRPDWMNLNGLWQFKEAVAGEKLPFGTELEEHILVPFPWESALSGVRKQFDSYRAIYRRTFDLPENWSAERILLHFGAVDWEATIYVNGRCVGIHQGGYDAFSFDITAFLEEGQQEVIVAVYDPGTAEGITVGKQNNDRFSDPQRYAYAPASGIWQTVWLEPVPEKYIADLKIIPDIDREAVMVTVNASTQRTNELRVSVKALDGTSTVGTATGKFHTPIRLPIPDPTLWTPDTPFLYDLEISVVDSTRTLDQVRSYVGMRKISMSPYKGIQRLMLNDEFVFQMGPLDQGYWPDGLYTAPTDAALRWDVAQIKAFGYNMVRKHIKVEPQRWYYWCDKLGLLVWQDMPSTFKKRTEVEKTVFEQELLRMVKSHWNHPSIINWIVFNEHWGAYDVERLTEMVMALDPSRLVTGNSGIDAGRPDVDYAVGHIKDNHSYRPPSVPFGNTQRAVVNGEYGAIGYLADGHVWDTDGPWVHYNYADKAAATAEYIRFIEMIYGFQEEGLSAAVYTQWTDLENEMNGIYTYDRKVIKLEREQVTNANRSTYAQDRLKAKYPE</sequence>
<dbReference type="SUPFAM" id="SSF51445">
    <property type="entry name" value="(Trans)glycosidases"/>
    <property type="match status" value="1"/>
</dbReference>
<dbReference type="InterPro" id="IPR036156">
    <property type="entry name" value="Beta-gal/glucu_dom_sf"/>
</dbReference>
<feature type="domain" description="Glycosyl hydrolases family 2 sugar binding" evidence="6">
    <location>
        <begin position="82"/>
        <end position="153"/>
    </location>
</feature>
<dbReference type="Pfam" id="PF02837">
    <property type="entry name" value="Glyco_hydro_2_N"/>
    <property type="match status" value="1"/>
</dbReference>
<evidence type="ECO:0000313" key="8">
    <source>
        <dbReference type="Proteomes" id="UP000223913"/>
    </source>
</evidence>
<evidence type="ECO:0000259" key="6">
    <source>
        <dbReference type="Pfam" id="PF02837"/>
    </source>
</evidence>
<comment type="similarity">
    <text evidence="1">Belongs to the glycosyl hydrolase 2 family.</text>
</comment>
<dbReference type="AlphaFoldDB" id="A0A2D0N310"/>
<keyword evidence="2 7" id="KW-0378">Hydrolase</keyword>
<dbReference type="InterPro" id="IPR017853">
    <property type="entry name" value="GH"/>
</dbReference>
<accession>A0A2D0N310</accession>
<dbReference type="InterPro" id="IPR006102">
    <property type="entry name" value="Ig-like_GH2"/>
</dbReference>
<dbReference type="EMBL" id="PDUD01000044">
    <property type="protein sequence ID" value="PHN02133.1"/>
    <property type="molecule type" value="Genomic_DNA"/>
</dbReference>
<dbReference type="Pfam" id="PF00703">
    <property type="entry name" value="Glyco_hydro_2"/>
    <property type="match status" value="1"/>
</dbReference>
<feature type="domain" description="Glycoside hydrolase family 2 catalytic" evidence="5">
    <location>
        <begin position="332"/>
        <end position="442"/>
    </location>
</feature>
<gene>
    <name evidence="7" type="ORF">CRP01_33630</name>
</gene>
<dbReference type="OrthoDB" id="9801077at2"/>
<dbReference type="GO" id="GO:0005975">
    <property type="term" value="P:carbohydrate metabolic process"/>
    <property type="evidence" value="ECO:0007669"/>
    <property type="project" value="InterPro"/>
</dbReference>
<evidence type="ECO:0000256" key="1">
    <source>
        <dbReference type="ARBA" id="ARBA00007401"/>
    </source>
</evidence>
<dbReference type="Pfam" id="PF02836">
    <property type="entry name" value="Glyco_hydro_2_C"/>
    <property type="match status" value="1"/>
</dbReference>
<organism evidence="7 8">
    <name type="scientific">Flavilitoribacter nigricans (strain ATCC 23147 / DSM 23189 / NBRC 102662 / NCIMB 1420 / SS-2)</name>
    <name type="common">Lewinella nigricans</name>
    <dbReference type="NCBI Taxonomy" id="1122177"/>
    <lineage>
        <taxon>Bacteria</taxon>
        <taxon>Pseudomonadati</taxon>
        <taxon>Bacteroidota</taxon>
        <taxon>Saprospiria</taxon>
        <taxon>Saprospirales</taxon>
        <taxon>Lewinellaceae</taxon>
        <taxon>Flavilitoribacter</taxon>
    </lineage>
</organism>
<proteinExistence type="inferred from homology"/>
<name>A0A2D0N310_FLAN2</name>
<keyword evidence="8" id="KW-1185">Reference proteome</keyword>
<dbReference type="Gene3D" id="3.20.20.80">
    <property type="entry name" value="Glycosidases"/>
    <property type="match status" value="1"/>
</dbReference>
<dbReference type="Proteomes" id="UP000223913">
    <property type="component" value="Unassembled WGS sequence"/>
</dbReference>
<keyword evidence="3" id="KW-0326">Glycosidase</keyword>